<protein>
    <recommendedName>
        <fullName evidence="3">Ig-like domain-containing protein</fullName>
    </recommendedName>
</protein>
<keyword evidence="2" id="KW-0675">Receptor</keyword>
<proteinExistence type="inferred from homology"/>
<dbReference type="PROSITE" id="PS50835">
    <property type="entry name" value="IG_LIKE"/>
    <property type="match status" value="1"/>
</dbReference>
<gene>
    <name evidence="4" type="ORF">M9458_014854</name>
</gene>
<evidence type="ECO:0000256" key="2">
    <source>
        <dbReference type="ARBA" id="ARBA00023170"/>
    </source>
</evidence>
<feature type="non-terminal residue" evidence="4">
    <location>
        <position position="1"/>
    </location>
</feature>
<dbReference type="SUPFAM" id="SSF48726">
    <property type="entry name" value="Immunoglobulin"/>
    <property type="match status" value="1"/>
</dbReference>
<name>A0ABD0QNE2_CIRMR</name>
<keyword evidence="5" id="KW-1185">Reference proteome</keyword>
<dbReference type="Proteomes" id="UP001529510">
    <property type="component" value="Unassembled WGS sequence"/>
</dbReference>
<dbReference type="AlphaFoldDB" id="A0ABD0QNE2"/>
<dbReference type="InterPro" id="IPR013783">
    <property type="entry name" value="Ig-like_fold"/>
</dbReference>
<feature type="non-terminal residue" evidence="4">
    <location>
        <position position="62"/>
    </location>
</feature>
<sequence>APLELPSFQMTPSQHQIVFQGDSLPFQCMASFVDEDMQVLWYQDGKMVEPDATQGIYIEKSM</sequence>
<feature type="domain" description="Ig-like" evidence="3">
    <location>
        <begin position="6"/>
        <end position="62"/>
    </location>
</feature>
<dbReference type="PANTHER" id="PTHR45930">
    <property type="entry name" value="G-PROTEIN COUPLED RECEPTOR 124-LIKE PROTEIN"/>
    <property type="match status" value="1"/>
</dbReference>
<evidence type="ECO:0000313" key="5">
    <source>
        <dbReference type="Proteomes" id="UP001529510"/>
    </source>
</evidence>
<organism evidence="4 5">
    <name type="scientific">Cirrhinus mrigala</name>
    <name type="common">Mrigala</name>
    <dbReference type="NCBI Taxonomy" id="683832"/>
    <lineage>
        <taxon>Eukaryota</taxon>
        <taxon>Metazoa</taxon>
        <taxon>Chordata</taxon>
        <taxon>Craniata</taxon>
        <taxon>Vertebrata</taxon>
        <taxon>Euteleostomi</taxon>
        <taxon>Actinopterygii</taxon>
        <taxon>Neopterygii</taxon>
        <taxon>Teleostei</taxon>
        <taxon>Ostariophysi</taxon>
        <taxon>Cypriniformes</taxon>
        <taxon>Cyprinidae</taxon>
        <taxon>Labeoninae</taxon>
        <taxon>Labeonini</taxon>
        <taxon>Cirrhinus</taxon>
    </lineage>
</organism>
<dbReference type="InterPro" id="IPR007110">
    <property type="entry name" value="Ig-like_dom"/>
</dbReference>
<dbReference type="Gene3D" id="2.60.40.10">
    <property type="entry name" value="Immunoglobulins"/>
    <property type="match status" value="1"/>
</dbReference>
<reference evidence="4 5" key="1">
    <citation type="submission" date="2024-05" db="EMBL/GenBank/DDBJ databases">
        <title>Genome sequencing and assembly of Indian major carp, Cirrhinus mrigala (Hamilton, 1822).</title>
        <authorList>
            <person name="Mohindra V."/>
            <person name="Chowdhury L.M."/>
            <person name="Lal K."/>
            <person name="Jena J.K."/>
        </authorList>
    </citation>
    <scope>NUCLEOTIDE SEQUENCE [LARGE SCALE GENOMIC DNA]</scope>
    <source>
        <strain evidence="4">CM1030</strain>
        <tissue evidence="4">Blood</tissue>
    </source>
</reference>
<dbReference type="PANTHER" id="PTHR45930:SF2">
    <property type="entry name" value="ADHESION G PROTEIN-COUPLED RECEPTOR A3"/>
    <property type="match status" value="1"/>
</dbReference>
<comment type="similarity">
    <text evidence="1">Belongs to the G-protein coupled receptor 2 family. Adhesion G-protein coupled receptor (ADGR) subfamily.</text>
</comment>
<evidence type="ECO:0000256" key="1">
    <source>
        <dbReference type="ARBA" id="ARBA00007343"/>
    </source>
</evidence>
<comment type="caution">
    <text evidence="4">The sequence shown here is derived from an EMBL/GenBank/DDBJ whole genome shotgun (WGS) entry which is preliminary data.</text>
</comment>
<dbReference type="EMBL" id="JAMKFB020000007">
    <property type="protein sequence ID" value="KAL0187755.1"/>
    <property type="molecule type" value="Genomic_DNA"/>
</dbReference>
<evidence type="ECO:0000259" key="3">
    <source>
        <dbReference type="PROSITE" id="PS50835"/>
    </source>
</evidence>
<dbReference type="InterPro" id="IPR051963">
    <property type="entry name" value="Adhesion_GPCR_A"/>
</dbReference>
<accession>A0ABD0QNE2</accession>
<evidence type="ECO:0000313" key="4">
    <source>
        <dbReference type="EMBL" id="KAL0187755.1"/>
    </source>
</evidence>
<dbReference type="InterPro" id="IPR036179">
    <property type="entry name" value="Ig-like_dom_sf"/>
</dbReference>